<evidence type="ECO:0008006" key="3">
    <source>
        <dbReference type="Google" id="ProtNLM"/>
    </source>
</evidence>
<comment type="caution">
    <text evidence="1">The sequence shown here is derived from an EMBL/GenBank/DDBJ whole genome shotgun (WGS) entry which is preliminary data.</text>
</comment>
<protein>
    <recommendedName>
        <fullName evidence="3">Retrotransposon gag domain-containing protein</fullName>
    </recommendedName>
</protein>
<gene>
    <name evidence="1" type="ORF">CEPIT_LOCUS1889</name>
</gene>
<dbReference type="PANTHER" id="PTHR37610">
    <property type="entry name" value="CCHC-TYPE DOMAIN-CONTAINING PROTEIN"/>
    <property type="match status" value="1"/>
</dbReference>
<dbReference type="Proteomes" id="UP001152523">
    <property type="component" value="Unassembled WGS sequence"/>
</dbReference>
<organism evidence="1 2">
    <name type="scientific">Cuscuta epithymum</name>
    <dbReference type="NCBI Taxonomy" id="186058"/>
    <lineage>
        <taxon>Eukaryota</taxon>
        <taxon>Viridiplantae</taxon>
        <taxon>Streptophyta</taxon>
        <taxon>Embryophyta</taxon>
        <taxon>Tracheophyta</taxon>
        <taxon>Spermatophyta</taxon>
        <taxon>Magnoliopsida</taxon>
        <taxon>eudicotyledons</taxon>
        <taxon>Gunneridae</taxon>
        <taxon>Pentapetalae</taxon>
        <taxon>asterids</taxon>
        <taxon>lamiids</taxon>
        <taxon>Solanales</taxon>
        <taxon>Convolvulaceae</taxon>
        <taxon>Cuscuteae</taxon>
        <taxon>Cuscuta</taxon>
        <taxon>Cuscuta subgen. Cuscuta</taxon>
    </lineage>
</organism>
<keyword evidence="2" id="KW-1185">Reference proteome</keyword>
<evidence type="ECO:0000313" key="1">
    <source>
        <dbReference type="EMBL" id="CAH9063003.1"/>
    </source>
</evidence>
<name>A0AAV0C1I1_9ASTE</name>
<accession>A0AAV0C1I1</accession>
<proteinExistence type="predicted"/>
<sequence>MMSLKARRKHVFIDGTLKKPAEGPRVMDWDPVNSMIVSWILRSMEANVAPSIPYHEEARSLWLYFEKRYSVANGPRLQQLRAAITECKQTKTMSVDAYYTALTGLYNDDKSKLLCSNCKQKGH</sequence>
<dbReference type="PANTHER" id="PTHR37610:SF101">
    <property type="entry name" value="(RAPE) HYPOTHETICAL PROTEIN"/>
    <property type="match status" value="1"/>
</dbReference>
<dbReference type="AlphaFoldDB" id="A0AAV0C1I1"/>
<dbReference type="EMBL" id="CAMAPF010000011">
    <property type="protein sequence ID" value="CAH9063003.1"/>
    <property type="molecule type" value="Genomic_DNA"/>
</dbReference>
<reference evidence="1" key="1">
    <citation type="submission" date="2022-07" db="EMBL/GenBank/DDBJ databases">
        <authorList>
            <person name="Macas J."/>
            <person name="Novak P."/>
            <person name="Neumann P."/>
        </authorList>
    </citation>
    <scope>NUCLEOTIDE SEQUENCE</scope>
</reference>
<evidence type="ECO:0000313" key="2">
    <source>
        <dbReference type="Proteomes" id="UP001152523"/>
    </source>
</evidence>